<evidence type="ECO:0000313" key="9">
    <source>
        <dbReference type="EMBL" id="AJD45514.1"/>
    </source>
</evidence>
<feature type="transmembrane region" description="Helical" evidence="8">
    <location>
        <begin position="400"/>
        <end position="418"/>
    </location>
</feature>
<organism evidence="9 10">
    <name type="scientific">Rhizobium gallicum bv. gallicum R602sp</name>
    <dbReference type="NCBI Taxonomy" id="1041138"/>
    <lineage>
        <taxon>Bacteria</taxon>
        <taxon>Pseudomonadati</taxon>
        <taxon>Pseudomonadota</taxon>
        <taxon>Alphaproteobacteria</taxon>
        <taxon>Hyphomicrobiales</taxon>
        <taxon>Rhizobiaceae</taxon>
        <taxon>Rhizobium/Agrobacterium group</taxon>
        <taxon>Rhizobium</taxon>
    </lineage>
</organism>
<dbReference type="InterPro" id="IPR000522">
    <property type="entry name" value="ABC_transptr_permease_BtuC"/>
</dbReference>
<dbReference type="RefSeq" id="WP_063856037.1">
    <property type="nucleotide sequence ID" value="NZ_CP006880.1"/>
</dbReference>
<dbReference type="PANTHER" id="PTHR30472">
    <property type="entry name" value="FERRIC ENTEROBACTIN TRANSPORT SYSTEM PERMEASE PROTEIN"/>
    <property type="match status" value="1"/>
</dbReference>
<dbReference type="HOGENOM" id="CLU_013016_7_3_5"/>
<accession>A0A0B4XBZ8</accession>
<feature type="transmembrane region" description="Helical" evidence="8">
    <location>
        <begin position="70"/>
        <end position="91"/>
    </location>
</feature>
<feature type="transmembrane region" description="Helical" evidence="8">
    <location>
        <begin position="129"/>
        <end position="147"/>
    </location>
</feature>
<feature type="transmembrane region" description="Helical" evidence="8">
    <location>
        <begin position="485"/>
        <end position="505"/>
    </location>
</feature>
<feature type="transmembrane region" description="Helical" evidence="8">
    <location>
        <begin position="311"/>
        <end position="332"/>
    </location>
</feature>
<feature type="transmembrane region" description="Helical" evidence="8">
    <location>
        <begin position="282"/>
        <end position="299"/>
    </location>
</feature>
<feature type="transmembrane region" description="Helical" evidence="8">
    <location>
        <begin position="616"/>
        <end position="633"/>
    </location>
</feature>
<dbReference type="KEGG" id="rga:RGR602_PC01488"/>
<comment type="similarity">
    <text evidence="2">Belongs to the binding-protein-dependent transport system permease family. FecCD subfamily.</text>
</comment>
<evidence type="ECO:0000256" key="2">
    <source>
        <dbReference type="ARBA" id="ARBA00007935"/>
    </source>
</evidence>
<feature type="transmembrane region" description="Helical" evidence="8">
    <location>
        <begin position="430"/>
        <end position="448"/>
    </location>
</feature>
<keyword evidence="7 8" id="KW-0472">Membrane</keyword>
<keyword evidence="6 8" id="KW-1133">Transmembrane helix</keyword>
<protein>
    <submittedName>
        <fullName evidence="9">Iron(3+)-hydroxamate ABC transporter permease protein FhuB</fullName>
    </submittedName>
</protein>
<evidence type="ECO:0000256" key="7">
    <source>
        <dbReference type="ARBA" id="ARBA00023136"/>
    </source>
</evidence>
<feature type="transmembrane region" description="Helical" evidence="8">
    <location>
        <begin position="530"/>
        <end position="552"/>
    </location>
</feature>
<feature type="transmembrane region" description="Helical" evidence="8">
    <location>
        <begin position="356"/>
        <end position="375"/>
    </location>
</feature>
<dbReference type="GO" id="GO:0033214">
    <property type="term" value="P:siderophore-iron import into cell"/>
    <property type="evidence" value="ECO:0007669"/>
    <property type="project" value="TreeGrafter"/>
</dbReference>
<dbReference type="PANTHER" id="PTHR30472:SF37">
    <property type="entry name" value="FE(3+) DICITRATE TRANSPORT SYSTEM PERMEASE PROTEIN FECD-RELATED"/>
    <property type="match status" value="1"/>
</dbReference>
<dbReference type="EMBL" id="CP006880">
    <property type="protein sequence ID" value="AJD45514.1"/>
    <property type="molecule type" value="Genomic_DNA"/>
</dbReference>
<dbReference type="CDD" id="cd06550">
    <property type="entry name" value="TM_ABC_iron-siderophores_like"/>
    <property type="match status" value="2"/>
</dbReference>
<evidence type="ECO:0000256" key="4">
    <source>
        <dbReference type="ARBA" id="ARBA00022475"/>
    </source>
</evidence>
<dbReference type="Pfam" id="PF01032">
    <property type="entry name" value="FecCD"/>
    <property type="match status" value="2"/>
</dbReference>
<evidence type="ECO:0000256" key="8">
    <source>
        <dbReference type="SAM" id="Phobius"/>
    </source>
</evidence>
<dbReference type="InterPro" id="IPR037294">
    <property type="entry name" value="ABC_BtuC-like"/>
</dbReference>
<sequence>MVIDQPISAESSGFWKLMLLVAIPAITAMALTIAGAERLLPLSAWWSALVETDNAKSQELLFRHAFMPRVAVSILAGLGLGLSGILIQHLLRNPLAEPTTIGTNAGAGLALTIATLYAPVALENGRGVIALLGGALTTFLVFLLAQRRQFSPVAVIVSGLVVSLTCGSASALLMAINREYTEELFIWQSGSLIQNGDAVIRALLPQITVCSVLAFMFLRPLRLLEAGDESAGSLGIRPAAIRLIGLSIAVAMSAFVVAAVGVISFIALAAPAFARIAGARTLLQRMVWSPLIAASQLWLVDQLIQFHFKEMAFPAGAATALLGAPLLFFFLLRSKTVSLDSREGTFAAVAPHKMPALLLLAVALVVATGLVFFFGKGANGWGSIAAAEIGQLAELRLPRIGVALAAGAMFGVCGTLLQRMTANSMAAPEVIGVSGGASLGVLALFVVTSSIDRLSLAMAASVGAFATLALVMFVAGRQRLSPEKLLLAGTSVTTLASALAALALASGDPRTDFLLAWLSGSTYRATPTQATAAAAVAILLLSVAPLTIRWLAVLPLGETVSRSLGLGVVAVRAILLCLIAIPTALATLLIGPLSFVGLMAPHFARMTGFRRPAGEIFASAFYGALILIAADWMGRTIIFPWQIPAGLLTALAGGPFFLIVMSRSR</sequence>
<feature type="transmembrane region" description="Helical" evidence="8">
    <location>
        <begin position="103"/>
        <end position="122"/>
    </location>
</feature>
<geneLocation type="plasmid" evidence="9 10">
    <name>pRgalR602c</name>
</geneLocation>
<evidence type="ECO:0000313" key="10">
    <source>
        <dbReference type="Proteomes" id="UP000031368"/>
    </source>
</evidence>
<keyword evidence="9" id="KW-0614">Plasmid</keyword>
<gene>
    <name evidence="9" type="primary">fhuB</name>
    <name evidence="9" type="ORF">RGR602_PC01488</name>
</gene>
<keyword evidence="4" id="KW-1003">Cell membrane</keyword>
<feature type="transmembrane region" description="Helical" evidence="8">
    <location>
        <begin position="454"/>
        <end position="473"/>
    </location>
</feature>
<evidence type="ECO:0000256" key="6">
    <source>
        <dbReference type="ARBA" id="ARBA00022989"/>
    </source>
</evidence>
<dbReference type="AlphaFoldDB" id="A0A0B4XBZ8"/>
<dbReference type="NCBIfam" id="NF007866">
    <property type="entry name" value="PRK10577.1-2"/>
    <property type="match status" value="1"/>
</dbReference>
<reference evidence="9 10" key="1">
    <citation type="submission" date="2013-11" db="EMBL/GenBank/DDBJ databases">
        <title>Complete genome sequence of Rhizobium gallicum bv. gallicum R602.</title>
        <authorList>
            <person name="Bustos P."/>
            <person name="Santamaria R.I."/>
            <person name="Lozano L."/>
            <person name="Acosta J.L."/>
            <person name="Ormeno-Orrillo E."/>
            <person name="Rogel M.A."/>
            <person name="Romero D."/>
            <person name="Cevallos M.A."/>
            <person name="Martinez-Romero E."/>
            <person name="Gonzalez V."/>
        </authorList>
    </citation>
    <scope>NUCLEOTIDE SEQUENCE [LARGE SCALE GENOMIC DNA]</scope>
    <source>
        <strain evidence="9 10">R602</strain>
        <plasmid evidence="9 10">pRgalR602c</plasmid>
    </source>
</reference>
<dbReference type="SUPFAM" id="SSF81345">
    <property type="entry name" value="ABC transporter involved in vitamin B12 uptake, BtuC"/>
    <property type="match status" value="2"/>
</dbReference>
<feature type="transmembrane region" description="Helical" evidence="8">
    <location>
        <begin position="14"/>
        <end position="36"/>
    </location>
</feature>
<proteinExistence type="inferred from homology"/>
<feature type="transmembrane region" description="Helical" evidence="8">
    <location>
        <begin position="639"/>
        <end position="660"/>
    </location>
</feature>
<dbReference type="GO" id="GO:0022857">
    <property type="term" value="F:transmembrane transporter activity"/>
    <property type="evidence" value="ECO:0007669"/>
    <property type="project" value="InterPro"/>
</dbReference>
<comment type="subcellular location">
    <subcellularLocation>
        <location evidence="1">Cell membrane</location>
        <topology evidence="1">Multi-pass membrane protein</topology>
    </subcellularLocation>
</comment>
<name>A0A0B4XBZ8_9HYPH</name>
<dbReference type="GO" id="GO:0005886">
    <property type="term" value="C:plasma membrane"/>
    <property type="evidence" value="ECO:0007669"/>
    <property type="project" value="UniProtKB-SubCell"/>
</dbReference>
<feature type="transmembrane region" description="Helical" evidence="8">
    <location>
        <begin position="239"/>
        <end position="270"/>
    </location>
</feature>
<keyword evidence="3" id="KW-0813">Transport</keyword>
<keyword evidence="5 8" id="KW-0812">Transmembrane</keyword>
<dbReference type="Gene3D" id="1.10.3470.10">
    <property type="entry name" value="ABC transporter involved in vitamin B12 uptake, BtuC"/>
    <property type="match status" value="2"/>
</dbReference>
<feature type="transmembrane region" description="Helical" evidence="8">
    <location>
        <begin position="153"/>
        <end position="177"/>
    </location>
</feature>
<evidence type="ECO:0000256" key="5">
    <source>
        <dbReference type="ARBA" id="ARBA00022692"/>
    </source>
</evidence>
<dbReference type="Proteomes" id="UP000031368">
    <property type="component" value="Plasmid pRgalR602c"/>
</dbReference>
<evidence type="ECO:0000256" key="1">
    <source>
        <dbReference type="ARBA" id="ARBA00004651"/>
    </source>
</evidence>
<evidence type="ECO:0000256" key="3">
    <source>
        <dbReference type="ARBA" id="ARBA00022448"/>
    </source>
</evidence>
<keyword evidence="10" id="KW-1185">Reference proteome</keyword>